<dbReference type="GO" id="GO:0004222">
    <property type="term" value="F:metalloendopeptidase activity"/>
    <property type="evidence" value="ECO:0007669"/>
    <property type="project" value="InterPro"/>
</dbReference>
<evidence type="ECO:0000256" key="1">
    <source>
        <dbReference type="ARBA" id="ARBA00001947"/>
    </source>
</evidence>
<evidence type="ECO:0000259" key="11">
    <source>
        <dbReference type="Pfam" id="PF02163"/>
    </source>
</evidence>
<reference evidence="12" key="1">
    <citation type="submission" date="2019-08" db="EMBL/GenBank/DDBJ databases">
        <authorList>
            <person name="Kucharzyk K."/>
            <person name="Murdoch R.W."/>
            <person name="Higgins S."/>
            <person name="Loffler F."/>
        </authorList>
    </citation>
    <scope>NUCLEOTIDE SEQUENCE</scope>
</reference>
<evidence type="ECO:0000313" key="12">
    <source>
        <dbReference type="EMBL" id="MPN18429.1"/>
    </source>
</evidence>
<comment type="caution">
    <text evidence="12">The sequence shown here is derived from an EMBL/GenBank/DDBJ whole genome shotgun (WGS) entry which is preliminary data.</text>
</comment>
<evidence type="ECO:0000256" key="8">
    <source>
        <dbReference type="ARBA" id="ARBA00023049"/>
    </source>
</evidence>
<evidence type="ECO:0000256" key="3">
    <source>
        <dbReference type="ARBA" id="ARBA00022670"/>
    </source>
</evidence>
<keyword evidence="8" id="KW-0482">Metalloprotease</keyword>
<feature type="transmembrane region" description="Helical" evidence="10">
    <location>
        <begin position="35"/>
        <end position="55"/>
    </location>
</feature>
<keyword evidence="9 10" id="KW-0472">Membrane</keyword>
<sequence>MLAVLNLLPIPALDGGHIIFVLFEMITGKKPNDKVLEYAQIVGMFILFALMFLAFGNDIYRLFN</sequence>
<dbReference type="EMBL" id="VSSQ01065755">
    <property type="protein sequence ID" value="MPN18429.1"/>
    <property type="molecule type" value="Genomic_DNA"/>
</dbReference>
<dbReference type="EC" id="3.4.24.-" evidence="12"/>
<accession>A0A645FXS3</accession>
<dbReference type="InterPro" id="IPR004387">
    <property type="entry name" value="Pept_M50_Zn"/>
</dbReference>
<dbReference type="PANTHER" id="PTHR42837">
    <property type="entry name" value="REGULATOR OF SIGMA-E PROTEASE RSEP"/>
    <property type="match status" value="1"/>
</dbReference>
<keyword evidence="5 12" id="KW-0378">Hydrolase</keyword>
<dbReference type="GO" id="GO:0016020">
    <property type="term" value="C:membrane"/>
    <property type="evidence" value="ECO:0007669"/>
    <property type="project" value="UniProtKB-SubCell"/>
</dbReference>
<gene>
    <name evidence="12" type="primary">rasP_18</name>
    <name evidence="12" type="ORF">SDC9_165789</name>
</gene>
<keyword evidence="7 10" id="KW-1133">Transmembrane helix</keyword>
<evidence type="ECO:0000256" key="5">
    <source>
        <dbReference type="ARBA" id="ARBA00022801"/>
    </source>
</evidence>
<comment type="subcellular location">
    <subcellularLocation>
        <location evidence="2">Membrane</location>
        <topology evidence="2">Multi-pass membrane protein</topology>
    </subcellularLocation>
</comment>
<evidence type="ECO:0000256" key="7">
    <source>
        <dbReference type="ARBA" id="ARBA00022989"/>
    </source>
</evidence>
<evidence type="ECO:0000256" key="4">
    <source>
        <dbReference type="ARBA" id="ARBA00022692"/>
    </source>
</evidence>
<protein>
    <submittedName>
        <fullName evidence="12">Regulator of sigma-W protease RasP</fullName>
        <ecNumber evidence="12">3.4.24.-</ecNumber>
    </submittedName>
</protein>
<dbReference type="Pfam" id="PF02163">
    <property type="entry name" value="Peptidase_M50"/>
    <property type="match status" value="1"/>
</dbReference>
<evidence type="ECO:0000256" key="6">
    <source>
        <dbReference type="ARBA" id="ARBA00022833"/>
    </source>
</evidence>
<organism evidence="12">
    <name type="scientific">bioreactor metagenome</name>
    <dbReference type="NCBI Taxonomy" id="1076179"/>
    <lineage>
        <taxon>unclassified sequences</taxon>
        <taxon>metagenomes</taxon>
        <taxon>ecological metagenomes</taxon>
    </lineage>
</organism>
<name>A0A645FXS3_9ZZZZ</name>
<evidence type="ECO:0000256" key="2">
    <source>
        <dbReference type="ARBA" id="ARBA00004141"/>
    </source>
</evidence>
<proteinExistence type="predicted"/>
<evidence type="ECO:0000256" key="10">
    <source>
        <dbReference type="SAM" id="Phobius"/>
    </source>
</evidence>
<dbReference type="AlphaFoldDB" id="A0A645FXS3"/>
<keyword evidence="3 12" id="KW-0645">Protease</keyword>
<feature type="domain" description="Peptidase M50" evidence="11">
    <location>
        <begin position="2"/>
        <end position="50"/>
    </location>
</feature>
<keyword evidence="4 10" id="KW-0812">Transmembrane</keyword>
<feature type="transmembrane region" description="Helical" evidence="10">
    <location>
        <begin position="6"/>
        <end position="23"/>
    </location>
</feature>
<dbReference type="GO" id="GO:0006508">
    <property type="term" value="P:proteolysis"/>
    <property type="evidence" value="ECO:0007669"/>
    <property type="project" value="UniProtKB-KW"/>
</dbReference>
<keyword evidence="6" id="KW-0862">Zinc</keyword>
<dbReference type="PANTHER" id="PTHR42837:SF2">
    <property type="entry name" value="MEMBRANE METALLOPROTEASE ARASP2, CHLOROPLASTIC-RELATED"/>
    <property type="match status" value="1"/>
</dbReference>
<dbReference type="InterPro" id="IPR008915">
    <property type="entry name" value="Peptidase_M50"/>
</dbReference>
<evidence type="ECO:0000256" key="9">
    <source>
        <dbReference type="ARBA" id="ARBA00023136"/>
    </source>
</evidence>
<comment type="cofactor">
    <cofactor evidence="1">
        <name>Zn(2+)</name>
        <dbReference type="ChEBI" id="CHEBI:29105"/>
    </cofactor>
</comment>